<comment type="caution">
    <text evidence="2">The sequence shown here is derived from an EMBL/GenBank/DDBJ whole genome shotgun (WGS) entry which is preliminary data.</text>
</comment>
<dbReference type="Proteomes" id="UP000239663">
    <property type="component" value="Unassembled WGS sequence"/>
</dbReference>
<evidence type="ECO:0000313" key="3">
    <source>
        <dbReference type="Proteomes" id="UP000239663"/>
    </source>
</evidence>
<organism evidence="2 3">
    <name type="scientific">Pradoshia eiseniae</name>
    <dbReference type="NCBI Taxonomy" id="2064768"/>
    <lineage>
        <taxon>Bacteria</taxon>
        <taxon>Bacillati</taxon>
        <taxon>Bacillota</taxon>
        <taxon>Bacilli</taxon>
        <taxon>Bacillales</taxon>
        <taxon>Bacillaceae</taxon>
        <taxon>Pradoshia</taxon>
    </lineage>
</organism>
<feature type="compositionally biased region" description="Polar residues" evidence="1">
    <location>
        <begin position="114"/>
        <end position="123"/>
    </location>
</feature>
<accession>A0A2S7MYV7</accession>
<name>A0A2S7MYV7_9BACI</name>
<dbReference type="AlphaFoldDB" id="A0A2S7MYV7"/>
<gene>
    <name evidence="2" type="ORF">CYL18_11400</name>
</gene>
<sequence>MDDSKLHPSVREFKQFLKDNPKIVRDVRLGKKTWQDLYEDWSLLGENDERWTEYRDGKSEEPEAKEETPQKGEKIELISQLFSQLKNMDPEQIQKQIANISQALGAIQGVISQFQSSSGKNEQPPSPPASKHPFSFRQD</sequence>
<evidence type="ECO:0008006" key="4">
    <source>
        <dbReference type="Google" id="ProtNLM"/>
    </source>
</evidence>
<keyword evidence="3" id="KW-1185">Reference proteome</keyword>
<proteinExistence type="predicted"/>
<feature type="region of interest" description="Disordered" evidence="1">
    <location>
        <begin position="114"/>
        <end position="139"/>
    </location>
</feature>
<feature type="region of interest" description="Disordered" evidence="1">
    <location>
        <begin position="50"/>
        <end position="72"/>
    </location>
</feature>
<dbReference type="InterPro" id="IPR025953">
    <property type="entry name" value="YlbD_coat"/>
</dbReference>
<dbReference type="EMBL" id="PKOZ01000006">
    <property type="protein sequence ID" value="PQD94935.1"/>
    <property type="molecule type" value="Genomic_DNA"/>
</dbReference>
<protein>
    <recommendedName>
        <fullName evidence="4">Cytosolic protein</fullName>
    </recommendedName>
</protein>
<dbReference type="OrthoDB" id="1655540at2"/>
<reference evidence="2 3" key="1">
    <citation type="submission" date="2017-12" db="EMBL/GenBank/DDBJ databases">
        <title>Taxonomic description and draft genome of Pradoshia cofamensis Gen. nov., sp. nov., a thermotolerant bacillale isolated from anterior gut of earthworm Eisenia fetida.</title>
        <authorList>
            <person name="Saha T."/>
            <person name="Chakraborty R."/>
        </authorList>
    </citation>
    <scope>NUCLEOTIDE SEQUENCE [LARGE SCALE GENOMIC DNA]</scope>
    <source>
        <strain evidence="2 3">EAG3</strain>
    </source>
</reference>
<dbReference type="Pfam" id="PF14071">
    <property type="entry name" value="YlbD_coat"/>
    <property type="match status" value="1"/>
</dbReference>
<dbReference type="RefSeq" id="WP_104849641.1">
    <property type="nucleotide sequence ID" value="NZ_PKOZ01000006.1"/>
</dbReference>
<evidence type="ECO:0000313" key="2">
    <source>
        <dbReference type="EMBL" id="PQD94935.1"/>
    </source>
</evidence>
<evidence type="ECO:0000256" key="1">
    <source>
        <dbReference type="SAM" id="MobiDB-lite"/>
    </source>
</evidence>